<dbReference type="KEGG" id="haj:DU500_09890"/>
<dbReference type="PROSITE" id="PS51352">
    <property type="entry name" value="THIOREDOXIN_2"/>
    <property type="match status" value="1"/>
</dbReference>
<dbReference type="RefSeq" id="WP_114585851.1">
    <property type="nucleotide sequence ID" value="NZ_CP031150.1"/>
</dbReference>
<dbReference type="OrthoDB" id="304286at2157"/>
<reference evidence="3 4" key="1">
    <citation type="submission" date="2018-07" db="EMBL/GenBank/DDBJ databases">
        <title>Genome sequences of Haloplanus sp. CBA1113.</title>
        <authorList>
            <person name="Kim Y.B."/>
            <person name="Roh S.W."/>
        </authorList>
    </citation>
    <scope>NUCLEOTIDE SEQUENCE [LARGE SCALE GENOMIC DNA]</scope>
    <source>
        <strain evidence="3 4">CBA1113</strain>
    </source>
</reference>
<dbReference type="InterPro" id="IPR013766">
    <property type="entry name" value="Thioredoxin_domain"/>
</dbReference>
<dbReference type="Proteomes" id="UP000253273">
    <property type="component" value="Chromosome"/>
</dbReference>
<protein>
    <submittedName>
        <fullName evidence="3">Thioredoxin</fullName>
    </submittedName>
</protein>
<dbReference type="SUPFAM" id="SSF52833">
    <property type="entry name" value="Thioredoxin-like"/>
    <property type="match status" value="1"/>
</dbReference>
<gene>
    <name evidence="3" type="ORF">DU500_09890</name>
</gene>
<evidence type="ECO:0000313" key="4">
    <source>
        <dbReference type="Proteomes" id="UP000253273"/>
    </source>
</evidence>
<dbReference type="AlphaFoldDB" id="A0A345E3E2"/>
<dbReference type="EMBL" id="CP031150">
    <property type="protein sequence ID" value="AXG06714.1"/>
    <property type="molecule type" value="Genomic_DNA"/>
</dbReference>
<keyword evidence="4" id="KW-1185">Reference proteome</keyword>
<organism evidence="3 4">
    <name type="scientific">Haloplanus rubicundus</name>
    <dbReference type="NCBI Taxonomy" id="1547898"/>
    <lineage>
        <taxon>Archaea</taxon>
        <taxon>Methanobacteriati</taxon>
        <taxon>Methanobacteriota</taxon>
        <taxon>Stenosarchaea group</taxon>
        <taxon>Halobacteria</taxon>
        <taxon>Halobacteriales</taxon>
        <taxon>Haloferacaceae</taxon>
        <taxon>Haloplanus</taxon>
    </lineage>
</organism>
<evidence type="ECO:0000313" key="3">
    <source>
        <dbReference type="EMBL" id="AXG06714.1"/>
    </source>
</evidence>
<name>A0A345E3E2_9EURY</name>
<dbReference type="Pfam" id="PF00085">
    <property type="entry name" value="Thioredoxin"/>
    <property type="match status" value="1"/>
</dbReference>
<accession>A0A345E3E2</accession>
<evidence type="ECO:0000259" key="2">
    <source>
        <dbReference type="PROSITE" id="PS51352"/>
    </source>
</evidence>
<feature type="domain" description="Thioredoxin" evidence="2">
    <location>
        <begin position="145"/>
        <end position="258"/>
    </location>
</feature>
<dbReference type="Gene3D" id="3.40.30.10">
    <property type="entry name" value="Glutaredoxin"/>
    <property type="match status" value="1"/>
</dbReference>
<proteinExistence type="predicted"/>
<evidence type="ECO:0000256" key="1">
    <source>
        <dbReference type="SAM" id="MobiDB-lite"/>
    </source>
</evidence>
<sequence>MSGPSNAALEDALDALIDAGLVAERDDGGLVTTDAFESTRRVYRDSYAGVDDAVFRSTVADAFGVSESTAAERIDAGSITRADLIAYLSLRAAFDNEGSKIPRADGEAVDSEASETPREGGDGAGEATLPDDERLATMATLVAEISPGSPVPDAVPELDDESWPAFLDDHPDAVVTVWRHDCAPCEALKDDIDAVLSALPDAVAVAGVDGESVADFRRTFDVDAAPAVCSFRDGALEDVTTGRQSPDTYADRFVAVYE</sequence>
<dbReference type="GeneID" id="37283697"/>
<feature type="region of interest" description="Disordered" evidence="1">
    <location>
        <begin position="100"/>
        <end position="130"/>
    </location>
</feature>
<dbReference type="InterPro" id="IPR036249">
    <property type="entry name" value="Thioredoxin-like_sf"/>
</dbReference>
<dbReference type="CDD" id="cd02947">
    <property type="entry name" value="TRX_family"/>
    <property type="match status" value="1"/>
</dbReference>